<dbReference type="AlphaFoldDB" id="A0A0P6YFI5"/>
<feature type="domain" description="S1 motif" evidence="5">
    <location>
        <begin position="238"/>
        <end position="306"/>
    </location>
</feature>
<dbReference type="SUPFAM" id="SSF50249">
    <property type="entry name" value="Nucleic acid-binding proteins"/>
    <property type="match status" value="4"/>
</dbReference>
<protein>
    <recommendedName>
        <fullName evidence="5">S1 motif domain-containing protein</fullName>
    </recommendedName>
</protein>
<feature type="domain" description="S1 motif" evidence="5">
    <location>
        <begin position="60"/>
        <end position="128"/>
    </location>
</feature>
<dbReference type="GO" id="GO:0006412">
    <property type="term" value="P:translation"/>
    <property type="evidence" value="ECO:0007669"/>
    <property type="project" value="TreeGrafter"/>
</dbReference>
<dbReference type="Proteomes" id="UP000050502">
    <property type="component" value="Unassembled WGS sequence"/>
</dbReference>
<dbReference type="CDD" id="cd05688">
    <property type="entry name" value="S1_RPS1_repeat_ec3"/>
    <property type="match status" value="1"/>
</dbReference>
<dbReference type="Pfam" id="PF00575">
    <property type="entry name" value="S1"/>
    <property type="match status" value="4"/>
</dbReference>
<sequence length="419" mass="47431">MERVAFAYGRDYNMRDPRHKPTVEILVKRVKKGMPDTSTITSMEQWLDLVESQLSELSEGQIIEGVITHITPNEILVDIGAKQEGIVPLSDIEWVDESIKANIKEGATVRAYVMRTFEDDEPPLLSISRAAQEKDWQWLENLSDDELVEGRVAEVNKGGLIVYVGMVRGFVPASHVVSVNTKVPDRQAVLRQLLGKTLTLKVLEADSKDNRLILSEREAKKEELQRRKRHMLESLQVGDVLRGRITNVVDFGAFVDLDGVDGMIHISELSWDRIEHPSEVVKVGDELDVYVLKIDHKRERIGLSLKRLHPEPWEQLVEKYQVGDEVDVIITRLAEFGAFARLVDLPVEGLIHISELADGHVAQPQDVVQEGQQVRARIVRIESDRKRLGLSLASQTNSIINDEQSDITQPEDEETNEIQ</sequence>
<dbReference type="InterPro" id="IPR003029">
    <property type="entry name" value="S1_domain"/>
</dbReference>
<evidence type="ECO:0000313" key="7">
    <source>
        <dbReference type="Proteomes" id="UP000050502"/>
    </source>
</evidence>
<keyword evidence="3" id="KW-0687">Ribonucleoprotein</keyword>
<dbReference type="InterPro" id="IPR050437">
    <property type="entry name" value="Ribos_protein_bS1-like"/>
</dbReference>
<dbReference type="EMBL" id="LGKN01000004">
    <property type="protein sequence ID" value="KPL88271.1"/>
    <property type="molecule type" value="Genomic_DNA"/>
</dbReference>
<name>A0A0P6YFI5_9CHLR</name>
<comment type="caution">
    <text evidence="6">The sequence shown here is derived from an EMBL/GenBank/DDBJ whole genome shotgun (WGS) entry which is preliminary data.</text>
</comment>
<dbReference type="PRINTS" id="PR00681">
    <property type="entry name" value="RIBOSOMALS1"/>
</dbReference>
<gene>
    <name evidence="6" type="ORF">SE16_05370</name>
</gene>
<accession>A0A0P6YFI5</accession>
<dbReference type="InterPro" id="IPR035104">
    <property type="entry name" value="Ribosomal_protein_S1-like"/>
</dbReference>
<dbReference type="GO" id="GO:0022627">
    <property type="term" value="C:cytosolic small ribosomal subunit"/>
    <property type="evidence" value="ECO:0007669"/>
    <property type="project" value="TreeGrafter"/>
</dbReference>
<evidence type="ECO:0000256" key="2">
    <source>
        <dbReference type="ARBA" id="ARBA00022980"/>
    </source>
</evidence>
<organism evidence="6 7">
    <name type="scientific">Ardenticatena maritima</name>
    <dbReference type="NCBI Taxonomy" id="872965"/>
    <lineage>
        <taxon>Bacteria</taxon>
        <taxon>Bacillati</taxon>
        <taxon>Chloroflexota</taxon>
        <taxon>Ardenticatenia</taxon>
        <taxon>Ardenticatenales</taxon>
        <taxon>Ardenticatenaceae</taxon>
        <taxon>Ardenticatena</taxon>
    </lineage>
</organism>
<dbReference type="InterPro" id="IPR012340">
    <property type="entry name" value="NA-bd_OB-fold"/>
</dbReference>
<dbReference type="Gene3D" id="2.40.50.140">
    <property type="entry name" value="Nucleic acid-binding proteins"/>
    <property type="match status" value="4"/>
</dbReference>
<proteinExistence type="inferred from homology"/>
<evidence type="ECO:0000256" key="4">
    <source>
        <dbReference type="SAM" id="MobiDB-lite"/>
    </source>
</evidence>
<dbReference type="PANTHER" id="PTHR10724">
    <property type="entry name" value="30S RIBOSOMAL PROTEIN S1"/>
    <property type="match status" value="1"/>
</dbReference>
<comment type="similarity">
    <text evidence="1">Belongs to the bacterial ribosomal protein bS1 family.</text>
</comment>
<dbReference type="SMART" id="SM00316">
    <property type="entry name" value="S1"/>
    <property type="match status" value="4"/>
</dbReference>
<dbReference type="PANTHER" id="PTHR10724:SF7">
    <property type="entry name" value="SMALL RIBOSOMAL SUBUNIT PROTEIN BS1C"/>
    <property type="match status" value="1"/>
</dbReference>
<evidence type="ECO:0000313" key="6">
    <source>
        <dbReference type="EMBL" id="KPL88271.1"/>
    </source>
</evidence>
<evidence type="ECO:0000259" key="5">
    <source>
        <dbReference type="PROSITE" id="PS50126"/>
    </source>
</evidence>
<dbReference type="GO" id="GO:0003729">
    <property type="term" value="F:mRNA binding"/>
    <property type="evidence" value="ECO:0007669"/>
    <property type="project" value="TreeGrafter"/>
</dbReference>
<feature type="compositionally biased region" description="Acidic residues" evidence="4">
    <location>
        <begin position="403"/>
        <end position="419"/>
    </location>
</feature>
<dbReference type="GO" id="GO:0003735">
    <property type="term" value="F:structural constituent of ribosome"/>
    <property type="evidence" value="ECO:0007669"/>
    <property type="project" value="TreeGrafter"/>
</dbReference>
<evidence type="ECO:0000256" key="3">
    <source>
        <dbReference type="ARBA" id="ARBA00023274"/>
    </source>
</evidence>
<feature type="region of interest" description="Disordered" evidence="4">
    <location>
        <begin position="399"/>
        <end position="419"/>
    </location>
</feature>
<feature type="domain" description="S1 motif" evidence="5">
    <location>
        <begin position="323"/>
        <end position="393"/>
    </location>
</feature>
<dbReference type="FunFam" id="2.40.50.140:FF:000051">
    <property type="entry name" value="RNA-binding transcriptional accessory protein"/>
    <property type="match status" value="1"/>
</dbReference>
<reference evidence="6 7" key="1">
    <citation type="submission" date="2015-07" db="EMBL/GenBank/DDBJ databases">
        <title>Whole genome sequence of Ardenticatena maritima DSM 23922.</title>
        <authorList>
            <person name="Hemp J."/>
            <person name="Ward L.M."/>
            <person name="Pace L.A."/>
            <person name="Fischer W.W."/>
        </authorList>
    </citation>
    <scope>NUCLEOTIDE SEQUENCE [LARGE SCALE GENOMIC DNA]</scope>
    <source>
        <strain evidence="6 7">110S</strain>
    </source>
</reference>
<evidence type="ECO:0000256" key="1">
    <source>
        <dbReference type="ARBA" id="ARBA00006767"/>
    </source>
</evidence>
<dbReference type="PATRIC" id="fig|872965.6.peg.1097"/>
<dbReference type="CDD" id="cd04465">
    <property type="entry name" value="S1_RPS1_repeat_ec2_hs2"/>
    <property type="match status" value="1"/>
</dbReference>
<keyword evidence="2" id="KW-0689">Ribosomal protein</keyword>
<dbReference type="PROSITE" id="PS50126">
    <property type="entry name" value="S1"/>
    <property type="match status" value="4"/>
</dbReference>
<feature type="domain" description="S1 motif" evidence="5">
    <location>
        <begin position="145"/>
        <end position="217"/>
    </location>
</feature>